<dbReference type="SUPFAM" id="SSF110296">
    <property type="entry name" value="Oligoxyloglucan reducing end-specific cellobiohydrolase"/>
    <property type="match status" value="2"/>
</dbReference>
<dbReference type="Pfam" id="PF18962">
    <property type="entry name" value="Por_Secre_tail"/>
    <property type="match status" value="1"/>
</dbReference>
<sequence length="407" mass="44316">MKMRFFILSLFSFQCAFAQSPIWQVEKQVPATDIYAIRKLGSRLYAAGESQVFISDRWGISWTASSKFNPTPDGIDDMISFKDKLYATGYGKGIYESADNGKTWHFASQGLSGIAPVRFAARNGALYVATDDQGVQQLNAAGTAWGAFNKGLDFKTSYSFNAIINTESALIGGMGANGTLAVLNDSTAEWDIRYHGGRILPGLTTYDFLQTEKHIWAFTNSKAYASADRGATWVQVPAGMRHGSFSRATATPTHIYAAVNFGNNHTILYNRRVAAPLSEAWATVDTLAGYYTYSLVYANGRLYVATQKGLLSTPLVTRIDVPRQRIPKDFYVYPNPSFGQVTLANGLAAGSGEFQLSDANGKVAFTSPVISDSQPLDISKLSPGTYYYTLTGSDEGEIKGRLVVGKP</sequence>
<keyword evidence="1" id="KW-0732">Signal</keyword>
<evidence type="ECO:0000313" key="4">
    <source>
        <dbReference type="Proteomes" id="UP000198748"/>
    </source>
</evidence>
<evidence type="ECO:0000259" key="2">
    <source>
        <dbReference type="Pfam" id="PF18962"/>
    </source>
</evidence>
<dbReference type="AlphaFoldDB" id="A0A1G7NSG4"/>
<dbReference type="InterPro" id="IPR015943">
    <property type="entry name" value="WD40/YVTN_repeat-like_dom_sf"/>
</dbReference>
<protein>
    <submittedName>
        <fullName evidence="3">Por secretion system C-terminal sorting domain-containing protein</fullName>
    </submittedName>
</protein>
<feature type="domain" description="Secretion system C-terminal sorting" evidence="2">
    <location>
        <begin position="332"/>
        <end position="398"/>
    </location>
</feature>
<feature type="signal peptide" evidence="1">
    <location>
        <begin position="1"/>
        <end position="18"/>
    </location>
</feature>
<dbReference type="NCBIfam" id="TIGR04183">
    <property type="entry name" value="Por_Secre_tail"/>
    <property type="match status" value="1"/>
</dbReference>
<accession>A0A1G7NSG4</accession>
<evidence type="ECO:0000256" key="1">
    <source>
        <dbReference type="SAM" id="SignalP"/>
    </source>
</evidence>
<proteinExistence type="predicted"/>
<reference evidence="4" key="1">
    <citation type="submission" date="2016-10" db="EMBL/GenBank/DDBJ databases">
        <authorList>
            <person name="Varghese N."/>
            <person name="Submissions S."/>
        </authorList>
    </citation>
    <scope>NUCLEOTIDE SEQUENCE [LARGE SCALE GENOMIC DNA]</scope>
    <source>
        <strain evidence="4">DSM 25329</strain>
    </source>
</reference>
<dbReference type="Gene3D" id="2.130.10.10">
    <property type="entry name" value="YVTN repeat-like/Quinoprotein amine dehydrogenase"/>
    <property type="match status" value="1"/>
</dbReference>
<keyword evidence="4" id="KW-1185">Reference proteome</keyword>
<gene>
    <name evidence="3" type="ORF">SAMN04487996_112145</name>
</gene>
<organism evidence="3 4">
    <name type="scientific">Dyadobacter soli</name>
    <dbReference type="NCBI Taxonomy" id="659014"/>
    <lineage>
        <taxon>Bacteria</taxon>
        <taxon>Pseudomonadati</taxon>
        <taxon>Bacteroidota</taxon>
        <taxon>Cytophagia</taxon>
        <taxon>Cytophagales</taxon>
        <taxon>Spirosomataceae</taxon>
        <taxon>Dyadobacter</taxon>
    </lineage>
</organism>
<dbReference type="RefSeq" id="WP_090154102.1">
    <property type="nucleotide sequence ID" value="NZ_FNAN01000012.1"/>
</dbReference>
<dbReference type="Proteomes" id="UP000198748">
    <property type="component" value="Unassembled WGS sequence"/>
</dbReference>
<dbReference type="InterPro" id="IPR026444">
    <property type="entry name" value="Secre_tail"/>
</dbReference>
<name>A0A1G7NSG4_9BACT</name>
<feature type="chain" id="PRO_5011741288" evidence="1">
    <location>
        <begin position="19"/>
        <end position="407"/>
    </location>
</feature>
<evidence type="ECO:0000313" key="3">
    <source>
        <dbReference type="EMBL" id="SDF76921.1"/>
    </source>
</evidence>
<dbReference type="OrthoDB" id="9757809at2"/>
<dbReference type="EMBL" id="FNAN01000012">
    <property type="protein sequence ID" value="SDF76921.1"/>
    <property type="molecule type" value="Genomic_DNA"/>
</dbReference>